<feature type="transmembrane region" description="Helical" evidence="8">
    <location>
        <begin position="85"/>
        <end position="104"/>
    </location>
</feature>
<dbReference type="EMBL" id="JACGWU010000001">
    <property type="protein sequence ID" value="MBA8828223.1"/>
    <property type="molecule type" value="Genomic_DNA"/>
</dbReference>
<keyword evidence="3" id="KW-1003">Cell membrane</keyword>
<protein>
    <submittedName>
        <fullName evidence="9">Small multidrug resistance pump</fullName>
    </submittedName>
</protein>
<keyword evidence="10" id="KW-1185">Reference proteome</keyword>
<feature type="transmembrane region" description="Helical" evidence="8">
    <location>
        <begin position="26"/>
        <end position="48"/>
    </location>
</feature>
<dbReference type="InterPro" id="IPR000390">
    <property type="entry name" value="Small_drug/metabolite_transptr"/>
</dbReference>
<dbReference type="AlphaFoldDB" id="A0A7W3JS40"/>
<comment type="similarity">
    <text evidence="7">Belongs to the drug/metabolite transporter (DMT) superfamily. Small multidrug resistance (SMR) (TC 2.A.7.1) family.</text>
</comment>
<dbReference type="InterPro" id="IPR037185">
    <property type="entry name" value="EmrE-like"/>
</dbReference>
<accession>A0A7W3JS40</accession>
<name>A0A7W3JS40_9MICO</name>
<reference evidence="9 10" key="1">
    <citation type="submission" date="2020-07" db="EMBL/GenBank/DDBJ databases">
        <title>Sequencing the genomes of 1000 actinobacteria strains.</title>
        <authorList>
            <person name="Klenk H.-P."/>
        </authorList>
    </citation>
    <scope>NUCLEOTIDE SEQUENCE [LARGE SCALE GENOMIC DNA]</scope>
    <source>
        <strain evidence="9 10">DSM 23737</strain>
    </source>
</reference>
<evidence type="ECO:0000313" key="9">
    <source>
        <dbReference type="EMBL" id="MBA8828223.1"/>
    </source>
</evidence>
<dbReference type="GO" id="GO:0005886">
    <property type="term" value="C:plasma membrane"/>
    <property type="evidence" value="ECO:0007669"/>
    <property type="project" value="UniProtKB-SubCell"/>
</dbReference>
<evidence type="ECO:0000256" key="6">
    <source>
        <dbReference type="ARBA" id="ARBA00023136"/>
    </source>
</evidence>
<evidence type="ECO:0000256" key="3">
    <source>
        <dbReference type="ARBA" id="ARBA00022475"/>
    </source>
</evidence>
<gene>
    <name evidence="9" type="ORF">FB555_000294</name>
</gene>
<dbReference type="SUPFAM" id="SSF103481">
    <property type="entry name" value="Multidrug resistance efflux transporter EmrE"/>
    <property type="match status" value="1"/>
</dbReference>
<keyword evidence="6 8" id="KW-0472">Membrane</keyword>
<feature type="transmembrane region" description="Helical" evidence="8">
    <location>
        <begin position="60"/>
        <end position="79"/>
    </location>
</feature>
<dbReference type="GO" id="GO:0022857">
    <property type="term" value="F:transmembrane transporter activity"/>
    <property type="evidence" value="ECO:0007669"/>
    <property type="project" value="InterPro"/>
</dbReference>
<dbReference type="InterPro" id="IPR045324">
    <property type="entry name" value="Small_multidrug_res"/>
</dbReference>
<evidence type="ECO:0000256" key="2">
    <source>
        <dbReference type="ARBA" id="ARBA00022448"/>
    </source>
</evidence>
<evidence type="ECO:0000256" key="7">
    <source>
        <dbReference type="RuleBase" id="RU003942"/>
    </source>
</evidence>
<dbReference type="RefSeq" id="WP_182483669.1">
    <property type="nucleotide sequence ID" value="NZ_JACGWU010000001.1"/>
</dbReference>
<dbReference type="PANTHER" id="PTHR30561:SF1">
    <property type="entry name" value="MULTIDRUG TRANSPORTER EMRE"/>
    <property type="match status" value="1"/>
</dbReference>
<evidence type="ECO:0000256" key="4">
    <source>
        <dbReference type="ARBA" id="ARBA00022692"/>
    </source>
</evidence>
<proteinExistence type="inferred from homology"/>
<dbReference type="PANTHER" id="PTHR30561">
    <property type="entry name" value="SMR FAMILY PROTON-DEPENDENT DRUG EFFLUX TRANSPORTER SUGE"/>
    <property type="match status" value="1"/>
</dbReference>
<dbReference type="FunFam" id="1.10.3730.20:FF:000001">
    <property type="entry name" value="Quaternary ammonium compound resistance transporter SugE"/>
    <property type="match status" value="1"/>
</dbReference>
<comment type="subcellular location">
    <subcellularLocation>
        <location evidence="1 7">Cell membrane</location>
        <topology evidence="1 7">Multi-pass membrane protein</topology>
    </subcellularLocation>
</comment>
<keyword evidence="2" id="KW-0813">Transport</keyword>
<evidence type="ECO:0000256" key="8">
    <source>
        <dbReference type="SAM" id="Phobius"/>
    </source>
</evidence>
<comment type="caution">
    <text evidence="9">The sequence shown here is derived from an EMBL/GenBank/DDBJ whole genome shotgun (WGS) entry which is preliminary data.</text>
</comment>
<dbReference type="Pfam" id="PF00893">
    <property type="entry name" value="Multi_Drug_Res"/>
    <property type="match status" value="1"/>
</dbReference>
<evidence type="ECO:0000256" key="1">
    <source>
        <dbReference type="ARBA" id="ARBA00004651"/>
    </source>
</evidence>
<keyword evidence="5 8" id="KW-1133">Transmembrane helix</keyword>
<keyword evidence="4 7" id="KW-0812">Transmembrane</keyword>
<dbReference type="Proteomes" id="UP000524237">
    <property type="component" value="Unassembled WGS sequence"/>
</dbReference>
<organism evidence="9 10">
    <name type="scientific">Alpinimonas psychrophila</name>
    <dbReference type="NCBI Taxonomy" id="748908"/>
    <lineage>
        <taxon>Bacteria</taxon>
        <taxon>Bacillati</taxon>
        <taxon>Actinomycetota</taxon>
        <taxon>Actinomycetes</taxon>
        <taxon>Micrococcales</taxon>
        <taxon>Microbacteriaceae</taxon>
        <taxon>Alpinimonas</taxon>
    </lineage>
</organism>
<sequence>MVYLLLVGAILFEVVGTISLKLSEGFSKVIPSVVVVIGYLGAFVLLGIGLNKGLSVSVSYAIWAGAGTALVAIAGVVLFKEQISTLGFVGIGLIIAGVVMLELGSGATH</sequence>
<evidence type="ECO:0000313" key="10">
    <source>
        <dbReference type="Proteomes" id="UP000524237"/>
    </source>
</evidence>
<dbReference type="Gene3D" id="1.10.3730.20">
    <property type="match status" value="1"/>
</dbReference>
<evidence type="ECO:0000256" key="5">
    <source>
        <dbReference type="ARBA" id="ARBA00022989"/>
    </source>
</evidence>